<dbReference type="SUPFAM" id="SSF46785">
    <property type="entry name" value="Winged helix' DNA-binding domain"/>
    <property type="match status" value="2"/>
</dbReference>
<dbReference type="AlphaFoldDB" id="A0A4P6UN47"/>
<dbReference type="PANTHER" id="PTHR33204">
    <property type="entry name" value="TRANSCRIPTIONAL REGULATOR, MARR FAMILY"/>
    <property type="match status" value="1"/>
</dbReference>
<dbReference type="PROSITE" id="PS51118">
    <property type="entry name" value="HTH_HXLR"/>
    <property type="match status" value="2"/>
</dbReference>
<dbReference type="Proteomes" id="UP000292939">
    <property type="component" value="Chromosome"/>
</dbReference>
<dbReference type="PANTHER" id="PTHR33204:SF18">
    <property type="entry name" value="TRANSCRIPTIONAL REGULATORY PROTEIN"/>
    <property type="match status" value="1"/>
</dbReference>
<dbReference type="InterPro" id="IPR002577">
    <property type="entry name" value="HTH_HxlR"/>
</dbReference>
<evidence type="ECO:0000256" key="3">
    <source>
        <dbReference type="ARBA" id="ARBA00023163"/>
    </source>
</evidence>
<organism evidence="5 6">
    <name type="scientific">Hylemonella gracilis</name>
    <dbReference type="NCBI Taxonomy" id="80880"/>
    <lineage>
        <taxon>Bacteria</taxon>
        <taxon>Pseudomonadati</taxon>
        <taxon>Pseudomonadota</taxon>
        <taxon>Betaproteobacteria</taxon>
        <taxon>Burkholderiales</taxon>
        <taxon>Comamonadaceae</taxon>
        <taxon>Hylemonella</taxon>
    </lineage>
</organism>
<dbReference type="InterPro" id="IPR036388">
    <property type="entry name" value="WH-like_DNA-bd_sf"/>
</dbReference>
<dbReference type="Pfam" id="PF01638">
    <property type="entry name" value="HxlR"/>
    <property type="match status" value="2"/>
</dbReference>
<reference evidence="5 6" key="1">
    <citation type="submission" date="2018-07" db="EMBL/GenBank/DDBJ databases">
        <title>Exploring interactions and the metabolic potential of the ultra-small soil bacteria Hylemonella gracilis.</title>
        <authorList>
            <person name="Tyc O."/>
            <person name="Kulkarni P."/>
            <person name="Gawehns F."/>
            <person name="Hundscheid M."/>
            <person name="Zweers H."/>
            <person name="Garbeva P."/>
        </authorList>
    </citation>
    <scope>NUCLEOTIDE SEQUENCE [LARGE SCALE GENOMIC DNA]</scope>
    <source>
        <strain evidence="5 6">NS1</strain>
    </source>
</reference>
<evidence type="ECO:0000256" key="2">
    <source>
        <dbReference type="ARBA" id="ARBA00023125"/>
    </source>
</evidence>
<evidence type="ECO:0000259" key="4">
    <source>
        <dbReference type="PROSITE" id="PS51118"/>
    </source>
</evidence>
<accession>A0A4P6UN47</accession>
<proteinExistence type="predicted"/>
<feature type="domain" description="HTH hxlR-type" evidence="4">
    <location>
        <begin position="5"/>
        <end position="104"/>
    </location>
</feature>
<dbReference type="GO" id="GO:0003677">
    <property type="term" value="F:DNA binding"/>
    <property type="evidence" value="ECO:0007669"/>
    <property type="project" value="UniProtKB-KW"/>
</dbReference>
<evidence type="ECO:0000256" key="1">
    <source>
        <dbReference type="ARBA" id="ARBA00023015"/>
    </source>
</evidence>
<dbReference type="OrthoDB" id="9807069at2"/>
<dbReference type="RefSeq" id="WP_131281876.1">
    <property type="nucleotide sequence ID" value="NZ_CP031395.1"/>
</dbReference>
<evidence type="ECO:0000313" key="5">
    <source>
        <dbReference type="EMBL" id="QBK06176.1"/>
    </source>
</evidence>
<dbReference type="Gene3D" id="1.10.10.10">
    <property type="entry name" value="Winged helix-like DNA-binding domain superfamily/Winged helix DNA-binding domain"/>
    <property type="match status" value="2"/>
</dbReference>
<name>A0A4P6UN47_9BURK</name>
<dbReference type="KEGG" id="hgr:DW355_16950"/>
<feature type="domain" description="HTH hxlR-type" evidence="4">
    <location>
        <begin position="95"/>
        <end position="189"/>
    </location>
</feature>
<dbReference type="InterPro" id="IPR036390">
    <property type="entry name" value="WH_DNA-bd_sf"/>
</dbReference>
<sequence length="189" mass="21135">MNEQKTVLQLAQALSGQWTVPLLLAMAPCRGRFSPLQKTLGITPARLSDNLWRLEANGLLVRLSAQERRHPALPEYVLTEEGERLREAALVLQATEQRLGLGRLSAQAWNMPLLLALHCGRERFQQIGKALDPVTPRMLSARLESFQQLGTIQRELEAEPRPTFLYHLQAQAQARAPVGQFADGLESLV</sequence>
<keyword evidence="2" id="KW-0238">DNA-binding</keyword>
<dbReference type="EMBL" id="CP031395">
    <property type="protein sequence ID" value="QBK06176.1"/>
    <property type="molecule type" value="Genomic_DNA"/>
</dbReference>
<gene>
    <name evidence="5" type="ORF">DW355_16950</name>
</gene>
<keyword evidence="1" id="KW-0805">Transcription regulation</keyword>
<protein>
    <submittedName>
        <fullName evidence="5">Transcriptional regulator</fullName>
    </submittedName>
</protein>
<keyword evidence="3" id="KW-0804">Transcription</keyword>
<evidence type="ECO:0000313" key="6">
    <source>
        <dbReference type="Proteomes" id="UP000292939"/>
    </source>
</evidence>